<name>A0AAV6H8C3_9TELE</name>
<gene>
    <name evidence="1" type="ORF">AALO_G00051390</name>
</gene>
<organism evidence="1 2">
    <name type="scientific">Alosa alosa</name>
    <name type="common">allis shad</name>
    <dbReference type="NCBI Taxonomy" id="278164"/>
    <lineage>
        <taxon>Eukaryota</taxon>
        <taxon>Metazoa</taxon>
        <taxon>Chordata</taxon>
        <taxon>Craniata</taxon>
        <taxon>Vertebrata</taxon>
        <taxon>Euteleostomi</taxon>
        <taxon>Actinopterygii</taxon>
        <taxon>Neopterygii</taxon>
        <taxon>Teleostei</taxon>
        <taxon>Clupei</taxon>
        <taxon>Clupeiformes</taxon>
        <taxon>Clupeoidei</taxon>
        <taxon>Clupeidae</taxon>
        <taxon>Alosa</taxon>
    </lineage>
</organism>
<dbReference type="AlphaFoldDB" id="A0AAV6H8C3"/>
<keyword evidence="2" id="KW-1185">Reference proteome</keyword>
<dbReference type="EMBL" id="JADWDJ010000004">
    <property type="protein sequence ID" value="KAG5282021.1"/>
    <property type="molecule type" value="Genomic_DNA"/>
</dbReference>
<proteinExistence type="predicted"/>
<evidence type="ECO:0008006" key="3">
    <source>
        <dbReference type="Google" id="ProtNLM"/>
    </source>
</evidence>
<reference evidence="1" key="1">
    <citation type="submission" date="2020-10" db="EMBL/GenBank/DDBJ databases">
        <title>Chromosome-scale genome assembly of the Allis shad, Alosa alosa.</title>
        <authorList>
            <person name="Margot Z."/>
            <person name="Christophe K."/>
            <person name="Cabau C."/>
            <person name="Louis A."/>
            <person name="Berthelot C."/>
            <person name="Parey E."/>
            <person name="Roest Crollius H."/>
            <person name="Montfort J."/>
            <person name="Robinson-Rechavi M."/>
            <person name="Bucao C."/>
            <person name="Bouchez O."/>
            <person name="Gislard M."/>
            <person name="Lluch J."/>
            <person name="Milhes M."/>
            <person name="Lampietro C."/>
            <person name="Lopez Roques C."/>
            <person name="Donnadieu C."/>
            <person name="Braasch I."/>
            <person name="Desvignes T."/>
            <person name="Postlethwait J."/>
            <person name="Bobe J."/>
            <person name="Guiguen Y."/>
        </authorList>
    </citation>
    <scope>NUCLEOTIDE SEQUENCE</scope>
    <source>
        <strain evidence="1">M-15738</strain>
        <tissue evidence="1">Blood</tissue>
    </source>
</reference>
<sequence>MSGNLQPMPKILFWLTPSDSFLLCWLNADINNGTKLIDCVIDDGLKKMEPFINLIGSTLFSDPAYMACWIVHVGKVLASYIDTDKYSDLINQIGN</sequence>
<accession>A0AAV6H8C3</accession>
<comment type="caution">
    <text evidence="1">The sequence shown here is derived from an EMBL/GenBank/DDBJ whole genome shotgun (WGS) entry which is preliminary data.</text>
</comment>
<dbReference type="Proteomes" id="UP000823561">
    <property type="component" value="Chromosome 4"/>
</dbReference>
<evidence type="ECO:0000313" key="2">
    <source>
        <dbReference type="Proteomes" id="UP000823561"/>
    </source>
</evidence>
<protein>
    <recommendedName>
        <fullName evidence="3">MULE transposase domain-containing protein</fullName>
    </recommendedName>
</protein>
<evidence type="ECO:0000313" key="1">
    <source>
        <dbReference type="EMBL" id="KAG5282021.1"/>
    </source>
</evidence>